<dbReference type="PANTHER" id="PTHR11721">
    <property type="entry name" value="60S RIBOSOMAL PROTEIN L27A"/>
    <property type="match status" value="1"/>
</dbReference>
<dbReference type="Proteomes" id="UP000694387">
    <property type="component" value="Chromosome 13"/>
</dbReference>
<keyword evidence="4" id="KW-0379">Hydroxylation</keyword>
<sequence>MQSTLRKTQKLRGHVSHGQGCISKRQKYPAGWSNAGGMHHHRINFNRITLGKLQIQVNAAKTKTEAAPIIDAVQSTTKFWGRVSSQSSLSQSRRAEEKIGGWGGCAVSWQLEATWKEVH</sequence>
<evidence type="ECO:0000256" key="2">
    <source>
        <dbReference type="ARBA" id="ARBA00022980"/>
    </source>
</evidence>
<accession>A0A8C4L5J4</accession>
<dbReference type="Ensembl" id="ENSEAST00005003289.2">
    <property type="protein sequence ID" value="ENSEASP00005003010.1"/>
    <property type="gene ID" value="ENSEASG00005002307.2"/>
</dbReference>
<protein>
    <recommendedName>
        <fullName evidence="5">Large ribosomal subunit protein uL15</fullName>
    </recommendedName>
    <alternativeName>
        <fullName evidence="6">60S ribosomal protein L27a</fullName>
    </alternativeName>
</protein>
<reference evidence="8" key="2">
    <citation type="submission" date="2025-08" db="UniProtKB">
        <authorList>
            <consortium name="Ensembl"/>
        </authorList>
    </citation>
    <scope>IDENTIFICATION</scope>
</reference>
<reference evidence="8 9" key="1">
    <citation type="journal article" date="2020" name="Nat. Commun.">
        <title>Donkey genomes provide new insights into domestication and selection for coat color.</title>
        <authorList>
            <person name="Wang"/>
            <person name="C."/>
            <person name="Li"/>
            <person name="H."/>
            <person name="Guo"/>
            <person name="Y."/>
            <person name="Huang"/>
            <person name="J."/>
            <person name="Sun"/>
            <person name="Y."/>
            <person name="Min"/>
            <person name="J."/>
            <person name="Wang"/>
            <person name="J."/>
            <person name="Fang"/>
            <person name="X."/>
            <person name="Zhao"/>
            <person name="Z."/>
            <person name="Wang"/>
            <person name="S."/>
            <person name="Zhang"/>
            <person name="Y."/>
            <person name="Liu"/>
            <person name="Q."/>
            <person name="Jiang"/>
            <person name="Q."/>
            <person name="Wang"/>
            <person name="X."/>
            <person name="Guo"/>
            <person name="Y."/>
            <person name="Yang"/>
            <person name="C."/>
            <person name="Wang"/>
            <person name="Y."/>
            <person name="Tian"/>
            <person name="F."/>
            <person name="Zhuang"/>
            <person name="G."/>
            <person name="Fan"/>
            <person name="Y."/>
            <person name="Gao"/>
            <person name="Q."/>
            <person name="Li"/>
            <person name="Y."/>
            <person name="Ju"/>
            <person name="Z."/>
            <person name="Li"/>
            <person name="J."/>
            <person name="Li"/>
            <person name="R."/>
            <person name="Hou"/>
            <person name="M."/>
            <person name="Yang"/>
            <person name="G."/>
            <person name="Liu"/>
            <person name="G."/>
            <person name="Liu"/>
            <person name="W."/>
            <person name="Guo"/>
            <person name="J."/>
            <person name="Pan"/>
            <person name="S."/>
            <person name="Fan"/>
            <person name="G."/>
            <person name="Zhang"/>
            <person name="W."/>
            <person name="Zhang"/>
            <person name="R."/>
            <person name="Yu"/>
            <person name="J."/>
            <person name="Zhang"/>
            <person name="X."/>
            <person name="Yin"/>
            <person name="Q."/>
            <person name="Ji"/>
            <person name="C."/>
            <person name="Jin"/>
            <person name="Y."/>
            <person name="Yue"/>
            <person name="G."/>
            <person name="Liu"/>
            <person name="M."/>
            <person name="Xu"/>
            <person name="J."/>
            <person name="Liu"/>
            <person name="S."/>
            <person name="Jordana"/>
            <person name="J."/>
            <person name="Noce"/>
            <person name="A."/>
            <person name="Amills"/>
            <person name="M."/>
            <person name="Wu"/>
            <person name="D.D."/>
            <person name="Li"/>
            <person name="S."/>
            <person name="Zhou"/>
            <person name="X. and Zhong"/>
            <person name="J."/>
        </authorList>
    </citation>
    <scope>NUCLEOTIDE SEQUENCE [LARGE SCALE GENOMIC DNA]</scope>
</reference>
<dbReference type="InterPro" id="IPR036227">
    <property type="entry name" value="Ribosomal_uL15/eL18_sf"/>
</dbReference>
<dbReference type="SUPFAM" id="SSF52080">
    <property type="entry name" value="Ribosomal proteins L15p and L18e"/>
    <property type="match status" value="1"/>
</dbReference>
<evidence type="ECO:0000256" key="5">
    <source>
        <dbReference type="ARBA" id="ARBA00035200"/>
    </source>
</evidence>
<feature type="region of interest" description="Disordered" evidence="7">
    <location>
        <begin position="1"/>
        <end position="22"/>
    </location>
</feature>
<keyword evidence="3" id="KW-0687">Ribonucleoprotein</keyword>
<reference evidence="8" key="3">
    <citation type="submission" date="2025-09" db="UniProtKB">
        <authorList>
            <consortium name="Ensembl"/>
        </authorList>
    </citation>
    <scope>IDENTIFICATION</scope>
</reference>
<evidence type="ECO:0000256" key="6">
    <source>
        <dbReference type="ARBA" id="ARBA00035527"/>
    </source>
</evidence>
<evidence type="ECO:0000256" key="3">
    <source>
        <dbReference type="ARBA" id="ARBA00023274"/>
    </source>
</evidence>
<keyword evidence="2" id="KW-0689">Ribosomal protein</keyword>
<dbReference type="PANTHER" id="PTHR11721:SF16">
    <property type="entry name" value="RIBOSOMAL PROTEIN L18E_L15P DOMAIN-CONTAINING PROTEIN"/>
    <property type="match status" value="1"/>
</dbReference>
<organism evidence="8 9">
    <name type="scientific">Equus asinus</name>
    <name type="common">Donkey</name>
    <name type="synonym">Equus africanus asinus</name>
    <dbReference type="NCBI Taxonomy" id="9793"/>
    <lineage>
        <taxon>Eukaryota</taxon>
        <taxon>Metazoa</taxon>
        <taxon>Chordata</taxon>
        <taxon>Craniata</taxon>
        <taxon>Vertebrata</taxon>
        <taxon>Euteleostomi</taxon>
        <taxon>Mammalia</taxon>
        <taxon>Eutheria</taxon>
        <taxon>Laurasiatheria</taxon>
        <taxon>Perissodactyla</taxon>
        <taxon>Equidae</taxon>
        <taxon>Equus</taxon>
    </lineage>
</organism>
<dbReference type="GO" id="GO:0003735">
    <property type="term" value="F:structural constituent of ribosome"/>
    <property type="evidence" value="ECO:0007669"/>
    <property type="project" value="TreeGrafter"/>
</dbReference>
<evidence type="ECO:0000256" key="7">
    <source>
        <dbReference type="SAM" id="MobiDB-lite"/>
    </source>
</evidence>
<dbReference type="AlphaFoldDB" id="A0A8C4L5J4"/>
<comment type="similarity">
    <text evidence="1">Belongs to the universal ribosomal protein uL15 family.</text>
</comment>
<evidence type="ECO:0000313" key="8">
    <source>
        <dbReference type="Ensembl" id="ENSEASP00005003010.1"/>
    </source>
</evidence>
<evidence type="ECO:0000256" key="1">
    <source>
        <dbReference type="ARBA" id="ARBA00007320"/>
    </source>
</evidence>
<dbReference type="GO" id="GO:0022625">
    <property type="term" value="C:cytosolic large ribosomal subunit"/>
    <property type="evidence" value="ECO:0007669"/>
    <property type="project" value="TreeGrafter"/>
</dbReference>
<proteinExistence type="inferred from homology"/>
<evidence type="ECO:0000256" key="4">
    <source>
        <dbReference type="ARBA" id="ARBA00023278"/>
    </source>
</evidence>
<keyword evidence="9" id="KW-1185">Reference proteome</keyword>
<name>A0A8C4L5J4_EQUAS</name>
<evidence type="ECO:0000313" key="9">
    <source>
        <dbReference type="Proteomes" id="UP000694387"/>
    </source>
</evidence>
<dbReference type="GeneTree" id="ENSGT00990000214200"/>